<keyword evidence="2" id="KW-1185">Reference proteome</keyword>
<protein>
    <submittedName>
        <fullName evidence="1">Uncharacterized protein</fullName>
    </submittedName>
</protein>
<reference evidence="1" key="1">
    <citation type="submission" date="2021-09" db="EMBL/GenBank/DDBJ databases">
        <title>The genome of Mauremys mutica provides insights into the evolution of semi-aquatic lifestyle.</title>
        <authorList>
            <person name="Gong S."/>
            <person name="Gao Y."/>
        </authorList>
    </citation>
    <scope>NUCLEOTIDE SEQUENCE</scope>
    <source>
        <strain evidence="1">MM-2020</strain>
        <tissue evidence="1">Muscle</tissue>
    </source>
</reference>
<comment type="caution">
    <text evidence="1">The sequence shown here is derived from an EMBL/GenBank/DDBJ whole genome shotgun (WGS) entry which is preliminary data.</text>
</comment>
<evidence type="ECO:0000313" key="1">
    <source>
        <dbReference type="EMBL" id="KAH1171926.1"/>
    </source>
</evidence>
<evidence type="ECO:0000313" key="2">
    <source>
        <dbReference type="Proteomes" id="UP000827986"/>
    </source>
</evidence>
<gene>
    <name evidence="1" type="ORF">KIL84_007544</name>
</gene>
<dbReference type="Proteomes" id="UP000827986">
    <property type="component" value="Unassembled WGS sequence"/>
</dbReference>
<sequence length="147" mass="16216">MGQRKIRWIPAGPKLSLSTSPSAVQLGNPKRFMGELRQQRGCFLPPEPRAGEQVVRRDPELPCWAKIRHAPSQRLSEESANGAIPLAGCSSAPLADSWRVIAARVALGWQRKVGQVHWCQLIGSYCRSIHAASSQLRQGRGARLLVF</sequence>
<proteinExistence type="predicted"/>
<accession>A0A9D3X309</accession>
<dbReference type="AlphaFoldDB" id="A0A9D3X309"/>
<name>A0A9D3X309_9SAUR</name>
<organism evidence="1 2">
    <name type="scientific">Mauremys mutica</name>
    <name type="common">yellowpond turtle</name>
    <dbReference type="NCBI Taxonomy" id="74926"/>
    <lineage>
        <taxon>Eukaryota</taxon>
        <taxon>Metazoa</taxon>
        <taxon>Chordata</taxon>
        <taxon>Craniata</taxon>
        <taxon>Vertebrata</taxon>
        <taxon>Euteleostomi</taxon>
        <taxon>Archelosauria</taxon>
        <taxon>Testudinata</taxon>
        <taxon>Testudines</taxon>
        <taxon>Cryptodira</taxon>
        <taxon>Durocryptodira</taxon>
        <taxon>Testudinoidea</taxon>
        <taxon>Geoemydidae</taxon>
        <taxon>Geoemydinae</taxon>
        <taxon>Mauremys</taxon>
    </lineage>
</organism>
<dbReference type="EMBL" id="JAHDVG010000483">
    <property type="protein sequence ID" value="KAH1171926.1"/>
    <property type="molecule type" value="Genomic_DNA"/>
</dbReference>